<dbReference type="NCBIfam" id="TIGR02603">
    <property type="entry name" value="CxxCH_TIGR02603"/>
    <property type="match status" value="1"/>
</dbReference>
<proteinExistence type="predicted"/>
<dbReference type="PANTHER" id="PTHR33546:SF1">
    <property type="entry name" value="LARGE, MULTIFUNCTIONAL SECRETED PROTEIN"/>
    <property type="match status" value="1"/>
</dbReference>
<dbReference type="InterPro" id="IPR011041">
    <property type="entry name" value="Quinoprot_gluc/sorb_DH_b-prop"/>
</dbReference>
<keyword evidence="1 4" id="KW-0349">Heme</keyword>
<dbReference type="InterPro" id="IPR009056">
    <property type="entry name" value="Cyt_c-like_dom"/>
</dbReference>
<organism evidence="7 8">
    <name type="scientific">Aporhodopirellula aestuarii</name>
    <dbReference type="NCBI Taxonomy" id="2950107"/>
    <lineage>
        <taxon>Bacteria</taxon>
        <taxon>Pseudomonadati</taxon>
        <taxon>Planctomycetota</taxon>
        <taxon>Planctomycetia</taxon>
        <taxon>Pirellulales</taxon>
        <taxon>Pirellulaceae</taxon>
        <taxon>Aporhodopirellula</taxon>
    </lineage>
</organism>
<evidence type="ECO:0000256" key="1">
    <source>
        <dbReference type="ARBA" id="ARBA00022617"/>
    </source>
</evidence>
<protein>
    <submittedName>
        <fullName evidence="7">Dehydrogenase</fullName>
    </submittedName>
</protein>
<dbReference type="RefSeq" id="WP_250933168.1">
    <property type="nucleotide sequence ID" value="NZ_JAMQBK010000111.1"/>
</dbReference>
<reference evidence="7 8" key="1">
    <citation type="journal article" date="2022" name="Syst. Appl. Microbiol.">
        <title>Rhodopirellula aestuarii sp. nov., a novel member of the genus Rhodopirellula isolated from brackish sediments collected in the Tagus River estuary, Portugal.</title>
        <authorList>
            <person name="Vitorino I.R."/>
            <person name="Klimek D."/>
            <person name="Calusinska M."/>
            <person name="Lobo-da-Cunha A."/>
            <person name="Vasconcelos V."/>
            <person name="Lage O.M."/>
        </authorList>
    </citation>
    <scope>NUCLEOTIDE SEQUENCE [LARGE SCALE GENOMIC DNA]</scope>
    <source>
        <strain evidence="7 8">ICT_H3.1</strain>
    </source>
</reference>
<accession>A0ABT0UDD1</accession>
<dbReference type="InterPro" id="IPR055557">
    <property type="entry name" value="DUF7133"/>
</dbReference>
<dbReference type="SUPFAM" id="SSF48371">
    <property type="entry name" value="ARM repeat"/>
    <property type="match status" value="1"/>
</dbReference>
<dbReference type="NCBIfam" id="TIGR02604">
    <property type="entry name" value="Piru_Ver_Nterm"/>
    <property type="match status" value="1"/>
</dbReference>
<keyword evidence="2 4" id="KW-0479">Metal-binding</keyword>
<dbReference type="Gene3D" id="1.25.10.10">
    <property type="entry name" value="Leucine-rich Repeat Variant"/>
    <property type="match status" value="1"/>
</dbReference>
<keyword evidence="8" id="KW-1185">Reference proteome</keyword>
<dbReference type="InterPro" id="IPR011042">
    <property type="entry name" value="6-blade_b-propeller_TolB-like"/>
</dbReference>
<evidence type="ECO:0000256" key="2">
    <source>
        <dbReference type="ARBA" id="ARBA00022723"/>
    </source>
</evidence>
<dbReference type="Gene3D" id="1.10.760.10">
    <property type="entry name" value="Cytochrome c-like domain"/>
    <property type="match status" value="1"/>
</dbReference>
<dbReference type="InterPro" id="IPR016024">
    <property type="entry name" value="ARM-type_fold"/>
</dbReference>
<sequence length="1024" mass="111794">MRFLLHVICLLLCAGVALADASDPDFIVVEALLRMDDGAGLVESDVEVAHAVDRYLEQKTGQRELLDLVSKLKLRNQTERLIDFFEPNVDASLQVEAARLLLASGQSKWVKDRIAVGDSVSVALASSLGLINDGQSVAVLKPFVTADVPASVRIAAAGGLGRGRVGQQYLASLHRSETLPRECRYVVYNALLNAKSKELHEIAAELAPPPSTTGESLPAISKLLRMKGDGKAGKVTFNTKGTCSKCHKVHGVGVEVGPDLSEIGSKLSREAMYTAILNPNAGISHNYEQYGIVTVDGLVLNGLLVNKNDDEVTIKTPEGIERKIATDDIEEMIQRDVSLMPENLHQLMSVQELVDLVDYLSLLKNKTQKGFHVLNANGNEVAEAVSHAASDALAGLTVADGLAVNLFSAEPTLRNPSNIDVDHLGRVWVCEVVNYRHFRNPNNPVRTEGDRILVLEDTDGDGAADNETVFHQGTDVNSAHGICVLGNRVIVSAGDSVYSFLDEDGDLVADHKDVMFTGIGGVEHDHGIHAFVPGPDGKLYFNFGNEGHQIKDANGKLIVDRSGREVRDHGKPYQQGMVFRCDLDGTKVETLAWNFRNNWEVCVDSFGTMWQSDNDDDGNRGTRINYVMPFGNYGYRGELDHSTWRVPRTGMHDEIPLRHWHLRDPGVVPNVVQTGAGSPTGIIRYEGEMLPEKYHGQLIHCDPGPNSVRMYALQDDGAGYVGHQEEMLTGTGDRWFRPVDVCVAPDGSLFVADWYDPGVGGHRMGDTERGRVFRLTNAGNEATYQLTLLDLETIAGAIEGLKSPNIATRYVAAAKLRQEGRGSEKALIELIEKSTNPAFRARALWVLASFNPERSISLAKADSSSDVRCVAIRIATAAGIDMIDVASQFLSDPSPQVRREAALSLRGLGEAMAPIWAQYAFKHDGADRWYVEALGIAADGNWDSCMDAWLATVGDDWDTAAGRDLIWRSRATKSSELLAKVLTQSVDRSDAARYLRALDFQPQSKNKQEALESIAVQAARLPNL</sequence>
<dbReference type="PANTHER" id="PTHR33546">
    <property type="entry name" value="LARGE, MULTIFUNCTIONAL SECRETED PROTEIN-RELATED"/>
    <property type="match status" value="1"/>
</dbReference>
<keyword evidence="3 4" id="KW-0408">Iron</keyword>
<name>A0ABT0UDD1_9BACT</name>
<evidence type="ECO:0000256" key="5">
    <source>
        <dbReference type="SAM" id="SignalP"/>
    </source>
</evidence>
<feature type="signal peptide" evidence="5">
    <location>
        <begin position="1"/>
        <end position="19"/>
    </location>
</feature>
<evidence type="ECO:0000313" key="7">
    <source>
        <dbReference type="EMBL" id="MCM2374898.1"/>
    </source>
</evidence>
<gene>
    <name evidence="7" type="ORF">NB063_30110</name>
</gene>
<feature type="chain" id="PRO_5047056058" evidence="5">
    <location>
        <begin position="20"/>
        <end position="1024"/>
    </location>
</feature>
<feature type="domain" description="Cytochrome c" evidence="6">
    <location>
        <begin position="228"/>
        <end position="364"/>
    </location>
</feature>
<dbReference type="Pfam" id="PF23500">
    <property type="entry name" value="DUF7133"/>
    <property type="match status" value="1"/>
</dbReference>
<dbReference type="Gene3D" id="2.120.10.30">
    <property type="entry name" value="TolB, C-terminal domain"/>
    <property type="match status" value="1"/>
</dbReference>
<dbReference type="Proteomes" id="UP001202961">
    <property type="component" value="Unassembled WGS sequence"/>
</dbReference>
<dbReference type="InterPro" id="IPR011989">
    <property type="entry name" value="ARM-like"/>
</dbReference>
<dbReference type="InterPro" id="IPR036909">
    <property type="entry name" value="Cyt_c-like_dom_sf"/>
</dbReference>
<evidence type="ECO:0000313" key="8">
    <source>
        <dbReference type="Proteomes" id="UP001202961"/>
    </source>
</evidence>
<dbReference type="SUPFAM" id="SSF50952">
    <property type="entry name" value="Soluble quinoprotein glucose dehydrogenase"/>
    <property type="match status" value="1"/>
</dbReference>
<comment type="caution">
    <text evidence="7">The sequence shown here is derived from an EMBL/GenBank/DDBJ whole genome shotgun (WGS) entry which is preliminary data.</text>
</comment>
<dbReference type="PROSITE" id="PS51007">
    <property type="entry name" value="CYTC"/>
    <property type="match status" value="1"/>
</dbReference>
<keyword evidence="5" id="KW-0732">Signal</keyword>
<dbReference type="InterPro" id="IPR013428">
    <property type="entry name" value="Membrane-bound_put_N"/>
</dbReference>
<dbReference type="SUPFAM" id="SSF46626">
    <property type="entry name" value="Cytochrome c"/>
    <property type="match status" value="1"/>
</dbReference>
<evidence type="ECO:0000259" key="6">
    <source>
        <dbReference type="PROSITE" id="PS51007"/>
    </source>
</evidence>
<dbReference type="EMBL" id="JAMQBK010000111">
    <property type="protein sequence ID" value="MCM2374898.1"/>
    <property type="molecule type" value="Genomic_DNA"/>
</dbReference>
<evidence type="ECO:0000256" key="3">
    <source>
        <dbReference type="ARBA" id="ARBA00023004"/>
    </source>
</evidence>
<evidence type="ECO:0000256" key="4">
    <source>
        <dbReference type="PROSITE-ProRule" id="PRU00433"/>
    </source>
</evidence>
<dbReference type="InterPro" id="IPR013427">
    <property type="entry name" value="Haem-bd_dom_put"/>
</dbReference>